<sequence>MDPLQTADLLRPVLSELTEVVGGVKQSQLSDPTPCSERDVAELRRHVVGWLSAFSGGFADPEGKAPMADLDGYTAPDDPAAAVAAAARELDTAVRSGAAERPLTLGESAMPADMALSMILWEYLVHGWDLARATGQNWSPSAAAAQAALDFAPGMLTADYQGEGKAFGPPVEVPEGAPPLDRLVGLSGRDPSWRAG</sequence>
<evidence type="ECO:0000313" key="4">
    <source>
        <dbReference type="Proteomes" id="UP001056336"/>
    </source>
</evidence>
<reference evidence="3" key="2">
    <citation type="submission" date="2022-05" db="EMBL/GenBank/DDBJ databases">
        <authorList>
            <person name="Kim J.-S."/>
            <person name="Lee K."/>
            <person name="Suh M."/>
            <person name="Eom M."/>
            <person name="Kim J.-S."/>
            <person name="Kim D.-S."/>
            <person name="Ko S.-H."/>
            <person name="Shin Y."/>
            <person name="Lee J.-S."/>
        </authorList>
    </citation>
    <scope>NUCLEOTIDE SEQUENCE</scope>
    <source>
        <strain evidence="3">N237</strain>
    </source>
</reference>
<dbReference type="InterPro" id="IPR017520">
    <property type="entry name" value="CHP03086"/>
</dbReference>
<feature type="region of interest" description="Disordered" evidence="1">
    <location>
        <begin position="163"/>
        <end position="196"/>
    </location>
</feature>
<dbReference type="NCBIfam" id="TIGR03083">
    <property type="entry name" value="maleylpyruvate isomerase family mycothiol-dependent enzyme"/>
    <property type="match status" value="1"/>
</dbReference>
<dbReference type="Pfam" id="PF11716">
    <property type="entry name" value="MDMPI_N"/>
    <property type="match status" value="1"/>
</dbReference>
<feature type="domain" description="Mycothiol-dependent maleylpyruvate isomerase metal-binding" evidence="2">
    <location>
        <begin position="11"/>
        <end position="131"/>
    </location>
</feature>
<dbReference type="InterPro" id="IPR024344">
    <property type="entry name" value="MDMPI_metal-binding"/>
</dbReference>
<dbReference type="InterPro" id="IPR034660">
    <property type="entry name" value="DinB/YfiT-like"/>
</dbReference>
<reference evidence="3" key="1">
    <citation type="journal article" date="2018" name="Int. J. Syst. Evol. Microbiol.">
        <title>Jatrophihabitans telluris sp. nov., isolated from sediment soil of lava forest wetlands and the emended description of the genus Jatrophihabitans.</title>
        <authorList>
            <person name="Lee K.C."/>
            <person name="Suh M.K."/>
            <person name="Eom M.K."/>
            <person name="Kim K.K."/>
            <person name="Kim J.S."/>
            <person name="Kim D.S."/>
            <person name="Ko S.H."/>
            <person name="Shin Y.K."/>
            <person name="Lee J.S."/>
        </authorList>
    </citation>
    <scope>NUCLEOTIDE SEQUENCE</scope>
    <source>
        <strain evidence="3">N237</strain>
    </source>
</reference>
<organism evidence="3 4">
    <name type="scientific">Jatrophihabitans telluris</name>
    <dbReference type="NCBI Taxonomy" id="2038343"/>
    <lineage>
        <taxon>Bacteria</taxon>
        <taxon>Bacillati</taxon>
        <taxon>Actinomycetota</taxon>
        <taxon>Actinomycetes</taxon>
        <taxon>Jatrophihabitantales</taxon>
        <taxon>Jatrophihabitantaceae</taxon>
        <taxon>Jatrophihabitans</taxon>
    </lineage>
</organism>
<feature type="compositionally biased region" description="Low complexity" evidence="1">
    <location>
        <begin position="168"/>
        <end position="179"/>
    </location>
</feature>
<dbReference type="SUPFAM" id="SSF109854">
    <property type="entry name" value="DinB/YfiT-like putative metalloenzymes"/>
    <property type="match status" value="1"/>
</dbReference>
<evidence type="ECO:0000313" key="3">
    <source>
        <dbReference type="EMBL" id="UQX88474.1"/>
    </source>
</evidence>
<keyword evidence="4" id="KW-1185">Reference proteome</keyword>
<dbReference type="EMBL" id="CP097332">
    <property type="protein sequence ID" value="UQX88474.1"/>
    <property type="molecule type" value="Genomic_DNA"/>
</dbReference>
<gene>
    <name evidence="3" type="ORF">M6D93_00365</name>
</gene>
<evidence type="ECO:0000256" key="1">
    <source>
        <dbReference type="SAM" id="MobiDB-lite"/>
    </source>
</evidence>
<accession>A0ABY4QY34</accession>
<dbReference type="InterPro" id="IPR017517">
    <property type="entry name" value="Maleyloyr_isom"/>
</dbReference>
<name>A0ABY4QY34_9ACTN</name>
<evidence type="ECO:0000259" key="2">
    <source>
        <dbReference type="Pfam" id="PF11716"/>
    </source>
</evidence>
<dbReference type="RefSeq" id="WP_249772008.1">
    <property type="nucleotide sequence ID" value="NZ_CP097332.1"/>
</dbReference>
<dbReference type="NCBIfam" id="TIGR03086">
    <property type="entry name" value="TIGR03086 family metal-binding protein"/>
    <property type="match status" value="1"/>
</dbReference>
<dbReference type="Gene3D" id="1.20.120.450">
    <property type="entry name" value="dinb family like domain"/>
    <property type="match status" value="1"/>
</dbReference>
<proteinExistence type="predicted"/>
<protein>
    <submittedName>
        <fullName evidence="3">TIGR03086 family metal-binding protein</fullName>
    </submittedName>
</protein>
<dbReference type="Proteomes" id="UP001056336">
    <property type="component" value="Chromosome"/>
</dbReference>